<dbReference type="KEGG" id="osg:BST96_12330"/>
<keyword evidence="11 16" id="KW-0915">Sodium</keyword>
<comment type="similarity">
    <text evidence="4 16 17">Belongs to the OadG family.</text>
</comment>
<evidence type="ECO:0000256" key="9">
    <source>
        <dbReference type="ARBA" id="ARBA00022967"/>
    </source>
</evidence>
<dbReference type="EC" id="7.2.4.2" evidence="16"/>
<dbReference type="HAMAP" id="MF_00404">
    <property type="entry name" value="OadG"/>
    <property type="match status" value="1"/>
</dbReference>
<evidence type="ECO:0000256" key="12">
    <source>
        <dbReference type="ARBA" id="ARBA00023065"/>
    </source>
</evidence>
<evidence type="ECO:0000256" key="17">
    <source>
        <dbReference type="RuleBase" id="RU004278"/>
    </source>
</evidence>
<dbReference type="Pfam" id="PF04277">
    <property type="entry name" value="OAD_gamma"/>
    <property type="match status" value="1"/>
</dbReference>
<comment type="subunit">
    <text evidence="5 16">Heterotrimer of an alpha, a beta and a gamma subunit.</text>
</comment>
<evidence type="ECO:0000256" key="16">
    <source>
        <dbReference type="HAMAP-Rule" id="MF_00404"/>
    </source>
</evidence>
<proteinExistence type="inferred from homology"/>
<dbReference type="Proteomes" id="UP000193450">
    <property type="component" value="Chromosome"/>
</dbReference>
<comment type="subcellular location">
    <subcellularLocation>
        <location evidence="3 16 17">Cell membrane</location>
        <topology evidence="3 16 17">Single-pass membrane protein</topology>
    </subcellularLocation>
</comment>
<dbReference type="GO" id="GO:0008948">
    <property type="term" value="F:oxaloacetate decarboxylase activity"/>
    <property type="evidence" value="ECO:0007669"/>
    <property type="project" value="UniProtKB-UniRule"/>
</dbReference>
<evidence type="ECO:0000313" key="19">
    <source>
        <dbReference type="Proteomes" id="UP000193450"/>
    </source>
</evidence>
<dbReference type="InterPro" id="IPR005899">
    <property type="entry name" value="Na_pump_deCOase"/>
</dbReference>
<keyword evidence="6 16" id="KW-0813">Transport</keyword>
<evidence type="ECO:0000256" key="13">
    <source>
        <dbReference type="ARBA" id="ARBA00023136"/>
    </source>
</evidence>
<evidence type="ECO:0000256" key="7">
    <source>
        <dbReference type="ARBA" id="ARBA00022475"/>
    </source>
</evidence>
<evidence type="ECO:0000256" key="2">
    <source>
        <dbReference type="ARBA" id="ARBA00003002"/>
    </source>
</evidence>
<keyword evidence="19" id="KW-1185">Reference proteome</keyword>
<evidence type="ECO:0000256" key="15">
    <source>
        <dbReference type="ARBA" id="ARBA00048176"/>
    </source>
</evidence>
<evidence type="ECO:0000313" key="18">
    <source>
        <dbReference type="EMBL" id="ARN76394.1"/>
    </source>
</evidence>
<dbReference type="GO" id="GO:0015081">
    <property type="term" value="F:sodium ion transmembrane transporter activity"/>
    <property type="evidence" value="ECO:0007669"/>
    <property type="project" value="UniProtKB-UniRule"/>
</dbReference>
<keyword evidence="10 16" id="KW-1133">Transmembrane helix</keyword>
<evidence type="ECO:0000256" key="4">
    <source>
        <dbReference type="ARBA" id="ARBA00005844"/>
    </source>
</evidence>
<evidence type="ECO:0000256" key="14">
    <source>
        <dbReference type="ARBA" id="ARBA00023201"/>
    </source>
</evidence>
<evidence type="ECO:0000256" key="8">
    <source>
        <dbReference type="ARBA" id="ARBA00022692"/>
    </source>
</evidence>
<sequence length="80" mass="8641">MQDLLLQQGVELMLYGMGTVFTFLVLLIVATTLMSAVLQRFVTPEPAPAVATKPVAPAANDEQLVAVISAAIHKYRSKNK</sequence>
<dbReference type="InterPro" id="IPR023424">
    <property type="entry name" value="OadG"/>
</dbReference>
<gene>
    <name evidence="16" type="primary">oadG</name>
    <name evidence="18" type="ORF">BST96_12330</name>
</gene>
<dbReference type="STRING" id="716816.BST96_12330"/>
<evidence type="ECO:0000256" key="6">
    <source>
        <dbReference type="ARBA" id="ARBA00022448"/>
    </source>
</evidence>
<keyword evidence="7 16" id="KW-1003">Cell membrane</keyword>
<dbReference type="EMBL" id="CP019343">
    <property type="protein sequence ID" value="ARN76394.1"/>
    <property type="molecule type" value="Genomic_DNA"/>
</dbReference>
<dbReference type="NCBIfam" id="TIGR01195">
    <property type="entry name" value="oadG_fam"/>
    <property type="match status" value="1"/>
</dbReference>
<accession>A0A1X9NHC6</accession>
<protein>
    <recommendedName>
        <fullName evidence="16">Probable oxaloacetate decarboxylase gamma chain</fullName>
        <ecNumber evidence="16">7.2.4.2</ecNumber>
    </recommendedName>
</protein>
<dbReference type="GO" id="GO:0005886">
    <property type="term" value="C:plasma membrane"/>
    <property type="evidence" value="ECO:0007669"/>
    <property type="project" value="UniProtKB-SubCell"/>
</dbReference>
<evidence type="ECO:0000256" key="11">
    <source>
        <dbReference type="ARBA" id="ARBA00023053"/>
    </source>
</evidence>
<dbReference type="AlphaFoldDB" id="A0A1X9NHC6"/>
<keyword evidence="9 16" id="KW-1278">Translocase</keyword>
<comment type="cofactor">
    <cofactor evidence="1 16 17">
        <name>Na(+)</name>
        <dbReference type="ChEBI" id="CHEBI:29101"/>
    </cofactor>
</comment>
<evidence type="ECO:0000256" key="1">
    <source>
        <dbReference type="ARBA" id="ARBA00001959"/>
    </source>
</evidence>
<evidence type="ECO:0000256" key="5">
    <source>
        <dbReference type="ARBA" id="ARBA00011869"/>
    </source>
</evidence>
<dbReference type="OrthoDB" id="5772594at2"/>
<evidence type="ECO:0000256" key="3">
    <source>
        <dbReference type="ARBA" id="ARBA00004162"/>
    </source>
</evidence>
<dbReference type="GO" id="GO:0036376">
    <property type="term" value="P:sodium ion export across plasma membrane"/>
    <property type="evidence" value="ECO:0007669"/>
    <property type="project" value="InterPro"/>
</dbReference>
<keyword evidence="8 16" id="KW-0812">Transmembrane</keyword>
<name>A0A1X9NHC6_9GAMM</name>
<comment type="function">
    <text evidence="2 16 17">Catalyzes the decarboxylation of oxaloacetate coupled to Na(+) translocation.</text>
</comment>
<organism evidence="18 19">
    <name type="scientific">Oceanicoccus sagamiensis</name>
    <dbReference type="NCBI Taxonomy" id="716816"/>
    <lineage>
        <taxon>Bacteria</taxon>
        <taxon>Pseudomonadati</taxon>
        <taxon>Pseudomonadota</taxon>
        <taxon>Gammaproteobacteria</taxon>
        <taxon>Cellvibrionales</taxon>
        <taxon>Spongiibacteraceae</taxon>
        <taxon>Oceanicoccus</taxon>
    </lineage>
</organism>
<keyword evidence="13 16" id="KW-0472">Membrane</keyword>
<keyword evidence="14 16" id="KW-0739">Sodium transport</keyword>
<dbReference type="GO" id="GO:0015451">
    <property type="term" value="F:decarboxylation-driven active transmembrane transporter activity"/>
    <property type="evidence" value="ECO:0007669"/>
    <property type="project" value="UniProtKB-EC"/>
</dbReference>
<feature type="transmembrane region" description="Helical" evidence="16 17">
    <location>
        <begin position="12"/>
        <end position="38"/>
    </location>
</feature>
<reference evidence="18 19" key="1">
    <citation type="submission" date="2016-11" db="EMBL/GenBank/DDBJ databases">
        <title>Trade-off between light-utilization and light-protection in marine flavobacteria.</title>
        <authorList>
            <person name="Kumagai Y."/>
        </authorList>
    </citation>
    <scope>NUCLEOTIDE SEQUENCE [LARGE SCALE GENOMIC DNA]</scope>
    <source>
        <strain evidence="18 19">NBRC 107125</strain>
    </source>
</reference>
<comment type="catalytic activity">
    <reaction evidence="15 16 17">
        <text>oxaloacetate + 2 Na(+)(in) + H(+) = pyruvate + 2 Na(+)(out) + CO2</text>
        <dbReference type="Rhea" id="RHEA:57724"/>
        <dbReference type="ChEBI" id="CHEBI:15361"/>
        <dbReference type="ChEBI" id="CHEBI:15378"/>
        <dbReference type="ChEBI" id="CHEBI:16452"/>
        <dbReference type="ChEBI" id="CHEBI:16526"/>
        <dbReference type="ChEBI" id="CHEBI:29101"/>
        <dbReference type="EC" id="7.2.4.2"/>
    </reaction>
</comment>
<evidence type="ECO:0000256" key="10">
    <source>
        <dbReference type="ARBA" id="ARBA00022989"/>
    </source>
</evidence>
<keyword evidence="12 16" id="KW-0406">Ion transport</keyword>